<feature type="compositionally biased region" description="Basic and acidic residues" evidence="15">
    <location>
        <begin position="196"/>
        <end position="224"/>
    </location>
</feature>
<evidence type="ECO:0000256" key="9">
    <source>
        <dbReference type="ARBA" id="ARBA00022837"/>
    </source>
</evidence>
<evidence type="ECO:0000256" key="4">
    <source>
        <dbReference type="ARBA" id="ARBA00022729"/>
    </source>
</evidence>
<keyword evidence="13" id="KW-1015">Disulfide bond</keyword>
<evidence type="ECO:0000256" key="8">
    <source>
        <dbReference type="ARBA" id="ARBA00022833"/>
    </source>
</evidence>
<evidence type="ECO:0000256" key="1">
    <source>
        <dbReference type="ARBA" id="ARBA00004319"/>
    </source>
</evidence>
<reference evidence="16" key="1">
    <citation type="submission" date="2020-05" db="EMBL/GenBank/DDBJ databases">
        <title>Phylogenomic resolution of chytrid fungi.</title>
        <authorList>
            <person name="Stajich J.E."/>
            <person name="Amses K."/>
            <person name="Simmons R."/>
            <person name="Seto K."/>
            <person name="Myers J."/>
            <person name="Bonds A."/>
            <person name="Quandt C.A."/>
            <person name="Barry K."/>
            <person name="Liu P."/>
            <person name="Grigoriev I."/>
            <person name="Longcore J.E."/>
            <person name="James T.Y."/>
        </authorList>
    </citation>
    <scope>NUCLEOTIDE SEQUENCE</scope>
    <source>
        <strain evidence="16">PLAUS21</strain>
    </source>
</reference>
<keyword evidence="17" id="KW-1185">Reference proteome</keyword>
<dbReference type="GO" id="GO:0030246">
    <property type="term" value="F:carbohydrate binding"/>
    <property type="evidence" value="ECO:0007669"/>
    <property type="project" value="UniProtKB-KW"/>
</dbReference>
<feature type="region of interest" description="Disordered" evidence="15">
    <location>
        <begin position="348"/>
        <end position="375"/>
    </location>
</feature>
<feature type="binding site" evidence="12">
    <location>
        <position position="101"/>
    </location>
    <ligand>
        <name>an alpha-D-glucoside</name>
        <dbReference type="ChEBI" id="CHEBI:22390"/>
    </ligand>
</feature>
<dbReference type="AlphaFoldDB" id="A0AAD5UEJ4"/>
<evidence type="ECO:0000256" key="14">
    <source>
        <dbReference type="RuleBase" id="RU362126"/>
    </source>
</evidence>
<evidence type="ECO:0000256" key="12">
    <source>
        <dbReference type="PIRSR" id="PIRSR002356-1"/>
    </source>
</evidence>
<keyword evidence="5" id="KW-0430">Lectin</keyword>
<evidence type="ECO:0000256" key="15">
    <source>
        <dbReference type="SAM" id="MobiDB-lite"/>
    </source>
</evidence>
<feature type="binding site" evidence="12">
    <location>
        <position position="125"/>
    </location>
    <ligand>
        <name>an alpha-D-glucoside</name>
        <dbReference type="ChEBI" id="CHEBI:22390"/>
    </ligand>
</feature>
<evidence type="ECO:0000256" key="11">
    <source>
        <dbReference type="PIRNR" id="PIRNR002356"/>
    </source>
</evidence>
<feature type="disulfide bond" evidence="13">
    <location>
        <begin position="95"/>
        <end position="127"/>
    </location>
</feature>
<evidence type="ECO:0000313" key="17">
    <source>
        <dbReference type="Proteomes" id="UP001210925"/>
    </source>
</evidence>
<dbReference type="InterPro" id="IPR013320">
    <property type="entry name" value="ConA-like_dom_sf"/>
</dbReference>
<dbReference type="PIRSF" id="PIRSF002356">
    <property type="entry name" value="Calreticulin"/>
    <property type="match status" value="1"/>
</dbReference>
<keyword evidence="10 11" id="KW-0143">Chaperone</keyword>
<dbReference type="Pfam" id="PF00262">
    <property type="entry name" value="Calreticulin"/>
    <property type="match status" value="2"/>
</dbReference>
<protein>
    <recommendedName>
        <fullName evidence="11">Calreticulin</fullName>
    </recommendedName>
</protein>
<feature type="compositionally biased region" description="Acidic residues" evidence="15">
    <location>
        <begin position="363"/>
        <end position="375"/>
    </location>
</feature>
<dbReference type="GO" id="GO:0036503">
    <property type="term" value="P:ERAD pathway"/>
    <property type="evidence" value="ECO:0007669"/>
    <property type="project" value="TreeGrafter"/>
</dbReference>
<comment type="similarity">
    <text evidence="2 11 14">Belongs to the calreticulin family.</text>
</comment>
<dbReference type="Gene3D" id="2.10.250.10">
    <property type="entry name" value="Calreticulin/calnexin, P domain"/>
    <property type="match status" value="1"/>
</dbReference>
<keyword evidence="6" id="KW-0677">Repeat</keyword>
<evidence type="ECO:0000256" key="3">
    <source>
        <dbReference type="ARBA" id="ARBA00022723"/>
    </source>
</evidence>
<evidence type="ECO:0000256" key="2">
    <source>
        <dbReference type="ARBA" id="ARBA00010983"/>
    </source>
</evidence>
<evidence type="ECO:0000256" key="6">
    <source>
        <dbReference type="ARBA" id="ARBA00022737"/>
    </source>
</evidence>
<dbReference type="InterPro" id="IPR009033">
    <property type="entry name" value="Calreticulin/calnexin_P_dom_sf"/>
</dbReference>
<organism evidence="16 17">
    <name type="scientific">Boothiomyces macroporosus</name>
    <dbReference type="NCBI Taxonomy" id="261099"/>
    <lineage>
        <taxon>Eukaryota</taxon>
        <taxon>Fungi</taxon>
        <taxon>Fungi incertae sedis</taxon>
        <taxon>Chytridiomycota</taxon>
        <taxon>Chytridiomycota incertae sedis</taxon>
        <taxon>Chytridiomycetes</taxon>
        <taxon>Rhizophydiales</taxon>
        <taxon>Terramycetaceae</taxon>
        <taxon>Boothiomyces</taxon>
    </lineage>
</organism>
<dbReference type="InterPro" id="IPR018124">
    <property type="entry name" value="Calret/calnex_CS"/>
</dbReference>
<dbReference type="GO" id="GO:0051082">
    <property type="term" value="F:unfolded protein binding"/>
    <property type="evidence" value="ECO:0007669"/>
    <property type="project" value="InterPro"/>
</dbReference>
<dbReference type="SUPFAM" id="SSF63887">
    <property type="entry name" value="P-domain of calnexin/calreticulin"/>
    <property type="match status" value="1"/>
</dbReference>
<keyword evidence="4" id="KW-0732">Signal</keyword>
<dbReference type="GO" id="GO:0006457">
    <property type="term" value="P:protein folding"/>
    <property type="evidence" value="ECO:0007669"/>
    <property type="project" value="InterPro"/>
</dbReference>
<gene>
    <name evidence="16" type="ORF">HK103_000729</name>
</gene>
<evidence type="ECO:0000256" key="13">
    <source>
        <dbReference type="PIRSR" id="PIRSR002356-3"/>
    </source>
</evidence>
<comment type="subcellular location">
    <subcellularLocation>
        <location evidence="1 11">Endoplasmic reticulum lumen</location>
    </subcellularLocation>
</comment>
<dbReference type="Proteomes" id="UP001210925">
    <property type="component" value="Unassembled WGS sequence"/>
</dbReference>
<dbReference type="InterPro" id="IPR009169">
    <property type="entry name" value="Calreticulin"/>
</dbReference>
<sequence>MKVSLLVLSVAAKVYFKETFDSLDKWVVSQSKDDYGKWEISNGKFHADEERSKALKTTEDAKFYAISAKFDQVFDHKDKDFIVQFSAKFEQNIDCGGGYVKIMPPGFKPEEFNGDTVYNVMFGPDICGNNKKVHAILNYKNENHLIKKQVLPGSDQLTHLYTFIIHPDQTYEILVDQESKASGKLIEDWDLLPPAKIKDPKQSKPKDWVDSPKMDDPNDVKPEGYDDVPANIPDPDAIKPEDWDDEDDGVWEAPMIPNPEYKGEWKPKQIDNPDYKGPWVHPEIDNPEFVNDESIYAYKSEYIGFDLWQVKSGTLFDNIIVTDSIEEANEFAASTFVVDAPLEKAAKDKLDDEEAEKLKQDLDKEEDKEDEHEEL</sequence>
<feature type="compositionally biased region" description="Basic and acidic residues" evidence="15">
    <location>
        <begin position="348"/>
        <end position="362"/>
    </location>
</feature>
<feature type="binding site" evidence="12">
    <location>
        <position position="99"/>
    </location>
    <ligand>
        <name>an alpha-D-glucoside</name>
        <dbReference type="ChEBI" id="CHEBI:22390"/>
    </ligand>
</feature>
<evidence type="ECO:0000256" key="5">
    <source>
        <dbReference type="ARBA" id="ARBA00022734"/>
    </source>
</evidence>
<dbReference type="GO" id="GO:0005509">
    <property type="term" value="F:calcium ion binding"/>
    <property type="evidence" value="ECO:0007669"/>
    <property type="project" value="InterPro"/>
</dbReference>
<dbReference type="SUPFAM" id="SSF49899">
    <property type="entry name" value="Concanavalin A-like lectins/glucanases"/>
    <property type="match status" value="1"/>
</dbReference>
<dbReference type="EMBL" id="JADGKB010000112">
    <property type="protein sequence ID" value="KAJ3253350.1"/>
    <property type="molecule type" value="Genomic_DNA"/>
</dbReference>
<name>A0AAD5UEJ4_9FUNG</name>
<feature type="binding site" evidence="12">
    <location>
        <position position="306"/>
    </location>
    <ligand>
        <name>an alpha-D-glucoside</name>
        <dbReference type="ChEBI" id="CHEBI:22390"/>
    </ligand>
</feature>
<dbReference type="GO" id="GO:0005788">
    <property type="term" value="C:endoplasmic reticulum lumen"/>
    <property type="evidence" value="ECO:0007669"/>
    <property type="project" value="UniProtKB-SubCell"/>
</dbReference>
<dbReference type="Gene3D" id="2.60.120.200">
    <property type="match status" value="1"/>
</dbReference>
<dbReference type="InterPro" id="IPR001580">
    <property type="entry name" value="Calret/calnex"/>
</dbReference>
<evidence type="ECO:0000256" key="7">
    <source>
        <dbReference type="ARBA" id="ARBA00022824"/>
    </source>
</evidence>
<keyword evidence="3" id="KW-0479">Metal-binding</keyword>
<dbReference type="PRINTS" id="PR00626">
    <property type="entry name" value="CALRETICULIN"/>
</dbReference>
<dbReference type="PROSITE" id="PS00804">
    <property type="entry name" value="CALRETICULIN_2"/>
    <property type="match status" value="1"/>
</dbReference>
<dbReference type="PANTHER" id="PTHR11073">
    <property type="entry name" value="CALRETICULIN AND CALNEXIN"/>
    <property type="match status" value="1"/>
</dbReference>
<keyword evidence="9" id="KW-0106">Calcium</keyword>
<dbReference type="PANTHER" id="PTHR11073:SF2">
    <property type="entry name" value="CALRETICULIN"/>
    <property type="match status" value="1"/>
</dbReference>
<keyword evidence="7 11" id="KW-0256">Endoplasmic reticulum</keyword>
<accession>A0AAD5UEJ4</accession>
<dbReference type="FunFam" id="2.10.250.10:FF:000002">
    <property type="entry name" value="Calreticulin"/>
    <property type="match status" value="1"/>
</dbReference>
<comment type="caution">
    <text evidence="16">The sequence shown here is derived from an EMBL/GenBank/DDBJ whole genome shotgun (WGS) entry which is preliminary data.</text>
</comment>
<proteinExistence type="inferred from homology"/>
<evidence type="ECO:0000256" key="10">
    <source>
        <dbReference type="ARBA" id="ARBA00023186"/>
    </source>
</evidence>
<dbReference type="GO" id="GO:0005789">
    <property type="term" value="C:endoplasmic reticulum membrane"/>
    <property type="evidence" value="ECO:0007669"/>
    <property type="project" value="TreeGrafter"/>
</dbReference>
<keyword evidence="8" id="KW-0862">Zinc</keyword>
<evidence type="ECO:0000313" key="16">
    <source>
        <dbReference type="EMBL" id="KAJ3253350.1"/>
    </source>
</evidence>
<feature type="binding site" evidence="12">
    <location>
        <position position="118"/>
    </location>
    <ligand>
        <name>an alpha-D-glucoside</name>
        <dbReference type="ChEBI" id="CHEBI:22390"/>
    </ligand>
</feature>
<dbReference type="PROSITE" id="PS00805">
    <property type="entry name" value="CALRETICULIN_REPEAT"/>
    <property type="match status" value="1"/>
</dbReference>
<feature type="region of interest" description="Disordered" evidence="15">
    <location>
        <begin position="195"/>
        <end position="246"/>
    </location>
</feature>
<dbReference type="PROSITE" id="PS00803">
    <property type="entry name" value="CALRETICULIN_1"/>
    <property type="match status" value="1"/>
</dbReference>